<accession>A0ABP0A2A4</accession>
<sequence>MEKHPLLQIGPQADILALKVPACGLPGQRVAPERSGVTSSRCGEARRGQIPKSGDTNRLPASHHHQSCDFTHTSCGNHAFFKVCPISYPYTLPRFVMRFSHTQTDPERKLCVFSDDGYVFTIQ</sequence>
<name>A0ABP0A2A4_PIPNA</name>
<dbReference type="Proteomes" id="UP001314169">
    <property type="component" value="Chromosome 4"/>
</dbReference>
<feature type="region of interest" description="Disordered" evidence="1">
    <location>
        <begin position="30"/>
        <end position="64"/>
    </location>
</feature>
<reference evidence="2" key="1">
    <citation type="submission" date="2023-12" db="EMBL/GenBank/DDBJ databases">
        <authorList>
            <person name="Brown T."/>
        </authorList>
    </citation>
    <scope>NUCLEOTIDE SEQUENCE</scope>
</reference>
<evidence type="ECO:0000313" key="3">
    <source>
        <dbReference type="Proteomes" id="UP001314169"/>
    </source>
</evidence>
<proteinExistence type="predicted"/>
<keyword evidence="3" id="KW-1185">Reference proteome</keyword>
<dbReference type="EMBL" id="OY882861">
    <property type="protein sequence ID" value="CAK6444620.1"/>
    <property type="molecule type" value="Genomic_DNA"/>
</dbReference>
<gene>
    <name evidence="2" type="ORF">MPIPNATIZW_LOCUS12926</name>
</gene>
<evidence type="ECO:0000313" key="2">
    <source>
        <dbReference type="EMBL" id="CAK6444620.1"/>
    </source>
</evidence>
<organism evidence="2 3">
    <name type="scientific">Pipistrellus nathusii</name>
    <name type="common">Nathusius' pipistrelle</name>
    <dbReference type="NCBI Taxonomy" id="59473"/>
    <lineage>
        <taxon>Eukaryota</taxon>
        <taxon>Metazoa</taxon>
        <taxon>Chordata</taxon>
        <taxon>Craniata</taxon>
        <taxon>Vertebrata</taxon>
        <taxon>Euteleostomi</taxon>
        <taxon>Mammalia</taxon>
        <taxon>Eutheria</taxon>
        <taxon>Laurasiatheria</taxon>
        <taxon>Chiroptera</taxon>
        <taxon>Yangochiroptera</taxon>
        <taxon>Vespertilionidae</taxon>
        <taxon>Pipistrellus</taxon>
    </lineage>
</organism>
<protein>
    <submittedName>
        <fullName evidence="2">Uncharacterized protein</fullName>
    </submittedName>
</protein>
<evidence type="ECO:0000256" key="1">
    <source>
        <dbReference type="SAM" id="MobiDB-lite"/>
    </source>
</evidence>